<dbReference type="InterPro" id="IPR033464">
    <property type="entry name" value="CSN8_PSD8_EIF3K"/>
</dbReference>
<dbReference type="Pfam" id="PF10075">
    <property type="entry name" value="CSN8_PSD8_EIF3K"/>
    <property type="match status" value="1"/>
</dbReference>
<dbReference type="GO" id="GO:0043161">
    <property type="term" value="P:proteasome-mediated ubiquitin-dependent protein catabolic process"/>
    <property type="evidence" value="ECO:0000318"/>
    <property type="project" value="GO_Central"/>
</dbReference>
<dbReference type="PROSITE" id="PS50250">
    <property type="entry name" value="PCI"/>
    <property type="match status" value="1"/>
</dbReference>
<reference evidence="4 5" key="1">
    <citation type="journal article" date="2014" name="Nat. Commun.">
        <title>Klebsormidium flaccidum genome reveals primary factors for plant terrestrial adaptation.</title>
        <authorList>
            <person name="Hori K."/>
            <person name="Maruyama F."/>
            <person name="Fujisawa T."/>
            <person name="Togashi T."/>
            <person name="Yamamoto N."/>
            <person name="Seo M."/>
            <person name="Sato S."/>
            <person name="Yamada T."/>
            <person name="Mori H."/>
            <person name="Tajima N."/>
            <person name="Moriyama T."/>
            <person name="Ikeuchi M."/>
            <person name="Watanabe M."/>
            <person name="Wada H."/>
            <person name="Kobayashi K."/>
            <person name="Saito M."/>
            <person name="Masuda T."/>
            <person name="Sasaki-Sekimoto Y."/>
            <person name="Mashiguchi K."/>
            <person name="Awai K."/>
            <person name="Shimojima M."/>
            <person name="Masuda S."/>
            <person name="Iwai M."/>
            <person name="Nobusawa T."/>
            <person name="Narise T."/>
            <person name="Kondo S."/>
            <person name="Saito H."/>
            <person name="Sato R."/>
            <person name="Murakawa M."/>
            <person name="Ihara Y."/>
            <person name="Oshima-Yamada Y."/>
            <person name="Ohtaka K."/>
            <person name="Satoh M."/>
            <person name="Sonobe K."/>
            <person name="Ishii M."/>
            <person name="Ohtani R."/>
            <person name="Kanamori-Sato M."/>
            <person name="Honoki R."/>
            <person name="Miyazaki D."/>
            <person name="Mochizuki H."/>
            <person name="Umetsu J."/>
            <person name="Higashi K."/>
            <person name="Shibata D."/>
            <person name="Kamiya Y."/>
            <person name="Sato N."/>
            <person name="Nakamura Y."/>
            <person name="Tabata S."/>
            <person name="Ida S."/>
            <person name="Kurokawa K."/>
            <person name="Ohta H."/>
        </authorList>
    </citation>
    <scope>NUCLEOTIDE SEQUENCE [LARGE SCALE GENOMIC DNA]</scope>
    <source>
        <strain evidence="4 5">NIES-2285</strain>
    </source>
</reference>
<evidence type="ECO:0000313" key="5">
    <source>
        <dbReference type="Proteomes" id="UP000054558"/>
    </source>
</evidence>
<organism evidence="4 5">
    <name type="scientific">Klebsormidium nitens</name>
    <name type="common">Green alga</name>
    <name type="synonym">Ulothrix nitens</name>
    <dbReference type="NCBI Taxonomy" id="105231"/>
    <lineage>
        <taxon>Eukaryota</taxon>
        <taxon>Viridiplantae</taxon>
        <taxon>Streptophyta</taxon>
        <taxon>Klebsormidiophyceae</taxon>
        <taxon>Klebsormidiales</taxon>
        <taxon>Klebsormidiaceae</taxon>
        <taxon>Klebsormidium</taxon>
    </lineage>
</organism>
<protein>
    <recommendedName>
        <fullName evidence="3">PCI domain-containing protein</fullName>
    </recommendedName>
</protein>
<keyword evidence="5" id="KW-1185">Reference proteome</keyword>
<evidence type="ECO:0000313" key="4">
    <source>
        <dbReference type="EMBL" id="GAQ91151.1"/>
    </source>
</evidence>
<dbReference type="GO" id="GO:0005634">
    <property type="term" value="C:nucleus"/>
    <property type="evidence" value="ECO:0000318"/>
    <property type="project" value="GO_Central"/>
</dbReference>
<dbReference type="InterPro" id="IPR000717">
    <property type="entry name" value="PCI_dom"/>
</dbReference>
<proteinExistence type="inferred from homology"/>
<dbReference type="PANTHER" id="PTHR12387">
    <property type="entry name" value="26S PROTEASOME NON-ATPASE REGULATORY SUBUNIT 8"/>
    <property type="match status" value="1"/>
</dbReference>
<dbReference type="OMA" id="HIMDGYF"/>
<dbReference type="PANTHER" id="PTHR12387:SF0">
    <property type="entry name" value="26S PROTEASOME NON-ATPASE REGULATORY SUBUNIT 8"/>
    <property type="match status" value="1"/>
</dbReference>
<dbReference type="InterPro" id="IPR006746">
    <property type="entry name" value="26S_Psome_Rpn12"/>
</dbReference>
<comment type="similarity">
    <text evidence="1">Belongs to the proteasome subunit S14 family.</text>
</comment>
<dbReference type="Proteomes" id="UP000054558">
    <property type="component" value="Unassembled WGS sequence"/>
</dbReference>
<gene>
    <name evidence="4" type="ORF">KFL_007350010</name>
</gene>
<dbReference type="Gene3D" id="1.25.40.990">
    <property type="match status" value="1"/>
</dbReference>
<sequence length="265" mass="30249">MERGLAEAGKLLQGLRSSFQSGDVASCQQHLGQLKIRMTQFPALPPLFQKTPTQKEELSLGREVLEYAVLLTVKKEDEAGFERQFLQLKPYYVDTRNSIPPSSREQLITGLNLLRLLVQNRISEFHTELELIPSAQHSSPFIRYAIELEQSLMEGAYQKVLNSRTNLPDQSYAFFVNLLLDTVRDEIAGCSEKAYDFLSLAEAKKMMLLKTDQEVADFAGMRDWDIKNGSIYFRKINEEAISKDIPSHQLITQTLGYARELERIV</sequence>
<dbReference type="FunFam" id="1.25.40.990:FF:000001">
    <property type="entry name" value="26S proteasome non-ATPase regulatory subunit"/>
    <property type="match status" value="1"/>
</dbReference>
<dbReference type="GO" id="GO:0008541">
    <property type="term" value="C:proteasome regulatory particle, lid subcomplex"/>
    <property type="evidence" value="ECO:0000318"/>
    <property type="project" value="GO_Central"/>
</dbReference>
<evidence type="ECO:0000256" key="2">
    <source>
        <dbReference type="ARBA" id="ARBA00022942"/>
    </source>
</evidence>
<evidence type="ECO:0000256" key="1">
    <source>
        <dbReference type="ARBA" id="ARBA00009627"/>
    </source>
</evidence>
<dbReference type="OrthoDB" id="8775810at2759"/>
<accession>A0A1Y1IPM0</accession>
<name>A0A1Y1IPM0_KLENI</name>
<feature type="domain" description="PCI" evidence="3">
    <location>
        <begin position="77"/>
        <end position="249"/>
    </location>
</feature>
<evidence type="ECO:0000259" key="3">
    <source>
        <dbReference type="PROSITE" id="PS50250"/>
    </source>
</evidence>
<dbReference type="AlphaFoldDB" id="A0A1Y1IPM0"/>
<dbReference type="EMBL" id="DF237684">
    <property type="protein sequence ID" value="GAQ91151.1"/>
    <property type="molecule type" value="Genomic_DNA"/>
</dbReference>
<dbReference type="STRING" id="105231.A0A1Y1IPM0"/>
<keyword evidence="2" id="KW-0647">Proteasome</keyword>